<evidence type="ECO:0000256" key="3">
    <source>
        <dbReference type="ARBA" id="ARBA00022801"/>
    </source>
</evidence>
<dbReference type="Pfam" id="PF00884">
    <property type="entry name" value="Sulfatase"/>
    <property type="match status" value="1"/>
</dbReference>
<evidence type="ECO:0000259" key="7">
    <source>
        <dbReference type="Pfam" id="PF00884"/>
    </source>
</evidence>
<feature type="chain" id="PRO_5003070882" evidence="6">
    <location>
        <begin position="19"/>
        <end position="478"/>
    </location>
</feature>
<reference evidence="8 9" key="1">
    <citation type="journal article" date="2010" name="Stand. Genomic Sci.">
        <title>Complete genome sequence of Coraliomargarita akajimensis type strain (04OKA010-24).</title>
        <authorList>
            <person name="Mavromatis K."/>
            <person name="Abt B."/>
            <person name="Brambilla E."/>
            <person name="Lapidus A."/>
            <person name="Copeland A."/>
            <person name="Deshpande S."/>
            <person name="Nolan M."/>
            <person name="Lucas S."/>
            <person name="Tice H."/>
            <person name="Cheng J.F."/>
            <person name="Han C."/>
            <person name="Detter J.C."/>
            <person name="Woyke T."/>
            <person name="Goodwin L."/>
            <person name="Pitluck S."/>
            <person name="Held B."/>
            <person name="Brettin T."/>
            <person name="Tapia R."/>
            <person name="Ivanova N."/>
            <person name="Mikhailova N."/>
            <person name="Pati A."/>
            <person name="Liolios K."/>
            <person name="Chen A."/>
            <person name="Palaniappan K."/>
            <person name="Land M."/>
            <person name="Hauser L."/>
            <person name="Chang Y.J."/>
            <person name="Jeffries C.D."/>
            <person name="Rohde M."/>
            <person name="Goker M."/>
            <person name="Bristow J."/>
            <person name="Eisen J.A."/>
            <person name="Markowitz V."/>
            <person name="Hugenholtz P."/>
            <person name="Klenk H.P."/>
            <person name="Kyrpides N.C."/>
        </authorList>
    </citation>
    <scope>NUCLEOTIDE SEQUENCE [LARGE SCALE GENOMIC DNA]</scope>
    <source>
        <strain evidence="9">DSM 45221 / IAM 15411 / JCM 23193 / KCTC 12865</strain>
    </source>
</reference>
<feature type="signal peptide" evidence="6">
    <location>
        <begin position="1"/>
        <end position="18"/>
    </location>
</feature>
<sequence length="478" mass="52866">MNQFLTLASLLIASLASGADRPNIIVIMADDMGYADAGFTGATDILTPNLDKLAESGVIFNQGYVTHAFCGPSRAGFLAGRYQHRFGFEHNTPYDPANPLAGIDVRETLFPARLQDVGYTTGIIGKWHLGASSPFYPLNRGFDYFYGFLTGGHDYFEIDVTQPVKSAYLQGLFRNKRVANFEGYLTTALSRDAVQFVNDNKENPFFLFLSYNAPHQPLQAPQEDIARYAHIKDKKRRVYAAMVDVMDRGIGEVVTALDRNGLRENTLIFFLSDNGGPVSSKKHPGKGNGSSNGPFRGGKTDFYEGGVHVPFIASWPAKIQPGQVYDKPVISLDIGRTAVELAGGDPLSGNAMEGVNLIPYLNDSTDEAPHDALFWRFLSSWSVVSSSKQKYVNNPGQNRTELFDLTQDQAERNNIESAHPELASNLQAAWAAWNAENVAMRNPVFAKYYKARDTFFEDSIPEEAKQEGYQPKVKANLK</sequence>
<dbReference type="HOGENOM" id="CLU_006332_10_4_0"/>
<comment type="similarity">
    <text evidence="1">Belongs to the sulfatase family.</text>
</comment>
<dbReference type="InterPro" id="IPR017850">
    <property type="entry name" value="Alkaline_phosphatase_core_sf"/>
</dbReference>
<keyword evidence="9" id="KW-1185">Reference proteome</keyword>
<dbReference type="RefSeq" id="WP_013042176.1">
    <property type="nucleotide sequence ID" value="NC_014008.1"/>
</dbReference>
<dbReference type="OrthoDB" id="9803751at2"/>
<dbReference type="Gene3D" id="3.30.1120.10">
    <property type="match status" value="1"/>
</dbReference>
<dbReference type="PANTHER" id="PTHR42693:SF53">
    <property type="entry name" value="ENDO-4-O-SULFATASE"/>
    <property type="match status" value="1"/>
</dbReference>
<dbReference type="GO" id="GO:0046872">
    <property type="term" value="F:metal ion binding"/>
    <property type="evidence" value="ECO:0007669"/>
    <property type="project" value="UniProtKB-KW"/>
</dbReference>
<dbReference type="Proteomes" id="UP000000925">
    <property type="component" value="Chromosome"/>
</dbReference>
<dbReference type="PROSITE" id="PS00149">
    <property type="entry name" value="SULFATASE_2"/>
    <property type="match status" value="1"/>
</dbReference>
<name>D5EN16_CORAD</name>
<dbReference type="InterPro" id="IPR024607">
    <property type="entry name" value="Sulfatase_CS"/>
</dbReference>
<dbReference type="InterPro" id="IPR000917">
    <property type="entry name" value="Sulfatase_N"/>
</dbReference>
<dbReference type="KEGG" id="caa:Caka_0426"/>
<organism evidence="8 9">
    <name type="scientific">Coraliomargarita akajimensis (strain DSM 45221 / IAM 15411 / JCM 23193 / KCTC 12865 / 04OKA010-24)</name>
    <dbReference type="NCBI Taxonomy" id="583355"/>
    <lineage>
        <taxon>Bacteria</taxon>
        <taxon>Pseudomonadati</taxon>
        <taxon>Verrucomicrobiota</taxon>
        <taxon>Opitutia</taxon>
        <taxon>Puniceicoccales</taxon>
        <taxon>Coraliomargaritaceae</taxon>
        <taxon>Coraliomargarita</taxon>
    </lineage>
</organism>
<protein>
    <submittedName>
        <fullName evidence="8">Sulfatase</fullName>
    </submittedName>
</protein>
<feature type="domain" description="Sulfatase N-terminal" evidence="7">
    <location>
        <begin position="22"/>
        <end position="343"/>
    </location>
</feature>
<dbReference type="SUPFAM" id="SSF53649">
    <property type="entry name" value="Alkaline phosphatase-like"/>
    <property type="match status" value="1"/>
</dbReference>
<dbReference type="Gene3D" id="3.40.720.10">
    <property type="entry name" value="Alkaline Phosphatase, subunit A"/>
    <property type="match status" value="1"/>
</dbReference>
<proteinExistence type="inferred from homology"/>
<evidence type="ECO:0000256" key="5">
    <source>
        <dbReference type="SAM" id="MobiDB-lite"/>
    </source>
</evidence>
<evidence type="ECO:0000256" key="6">
    <source>
        <dbReference type="SAM" id="SignalP"/>
    </source>
</evidence>
<evidence type="ECO:0000313" key="8">
    <source>
        <dbReference type="EMBL" id="ADE53451.1"/>
    </source>
</evidence>
<evidence type="ECO:0000256" key="4">
    <source>
        <dbReference type="ARBA" id="ARBA00022837"/>
    </source>
</evidence>
<dbReference type="PANTHER" id="PTHR42693">
    <property type="entry name" value="ARYLSULFATASE FAMILY MEMBER"/>
    <property type="match status" value="1"/>
</dbReference>
<feature type="region of interest" description="Disordered" evidence="5">
    <location>
        <begin position="277"/>
        <end position="297"/>
    </location>
</feature>
<evidence type="ECO:0000313" key="9">
    <source>
        <dbReference type="Proteomes" id="UP000000925"/>
    </source>
</evidence>
<keyword evidence="6" id="KW-0732">Signal</keyword>
<dbReference type="InterPro" id="IPR050738">
    <property type="entry name" value="Sulfatase"/>
</dbReference>
<accession>D5EN16</accession>
<evidence type="ECO:0000256" key="2">
    <source>
        <dbReference type="ARBA" id="ARBA00022723"/>
    </source>
</evidence>
<dbReference type="GO" id="GO:0004065">
    <property type="term" value="F:arylsulfatase activity"/>
    <property type="evidence" value="ECO:0007669"/>
    <property type="project" value="TreeGrafter"/>
</dbReference>
<dbReference type="EMBL" id="CP001998">
    <property type="protein sequence ID" value="ADE53451.1"/>
    <property type="molecule type" value="Genomic_DNA"/>
</dbReference>
<dbReference type="AlphaFoldDB" id="D5EN16"/>
<dbReference type="STRING" id="583355.Caka_0426"/>
<keyword evidence="4" id="KW-0106">Calcium</keyword>
<keyword evidence="2" id="KW-0479">Metal-binding</keyword>
<evidence type="ECO:0000256" key="1">
    <source>
        <dbReference type="ARBA" id="ARBA00008779"/>
    </source>
</evidence>
<dbReference type="eggNOG" id="COG3119">
    <property type="taxonomic scope" value="Bacteria"/>
</dbReference>
<gene>
    <name evidence="8" type="ordered locus">Caka_0426</name>
</gene>
<keyword evidence="3" id="KW-0378">Hydrolase</keyword>